<evidence type="ECO:0000256" key="1">
    <source>
        <dbReference type="SAM" id="MobiDB-lite"/>
    </source>
</evidence>
<dbReference type="EMBL" id="JAINDJ010000006">
    <property type="protein sequence ID" value="KAG9443589.1"/>
    <property type="molecule type" value="Genomic_DNA"/>
</dbReference>
<sequence>MNLELKIVRNMIQSRTIRICVLEEDKLQGQHISEPESHYGFKPSPVETSNEIFPLGVAMLQIPKLDEEKLLHLPPKEKEHPLPGRRGLDVVGSPVENHAFTSPNSHGSFQMKRQQETLLSNI</sequence>
<protein>
    <submittedName>
        <fullName evidence="2">Uncharacterized protein</fullName>
    </submittedName>
</protein>
<feature type="compositionally biased region" description="Polar residues" evidence="1">
    <location>
        <begin position="99"/>
        <end position="112"/>
    </location>
</feature>
<dbReference type="AlphaFoldDB" id="A0AAV7E5W3"/>
<accession>A0AAV7E5W3</accession>
<reference evidence="2 3" key="1">
    <citation type="submission" date="2021-07" db="EMBL/GenBank/DDBJ databases">
        <title>The Aristolochia fimbriata genome: insights into angiosperm evolution, floral development and chemical biosynthesis.</title>
        <authorList>
            <person name="Jiao Y."/>
        </authorList>
    </citation>
    <scope>NUCLEOTIDE SEQUENCE [LARGE SCALE GENOMIC DNA]</scope>
    <source>
        <strain evidence="2">IBCAS-2021</strain>
        <tissue evidence="2">Leaf</tissue>
    </source>
</reference>
<feature type="compositionally biased region" description="Basic and acidic residues" evidence="1">
    <location>
        <begin position="73"/>
        <end position="88"/>
    </location>
</feature>
<comment type="caution">
    <text evidence="2">The sequence shown here is derived from an EMBL/GenBank/DDBJ whole genome shotgun (WGS) entry which is preliminary data.</text>
</comment>
<organism evidence="2 3">
    <name type="scientific">Aristolochia fimbriata</name>
    <name type="common">White veined hardy Dutchman's pipe vine</name>
    <dbReference type="NCBI Taxonomy" id="158543"/>
    <lineage>
        <taxon>Eukaryota</taxon>
        <taxon>Viridiplantae</taxon>
        <taxon>Streptophyta</taxon>
        <taxon>Embryophyta</taxon>
        <taxon>Tracheophyta</taxon>
        <taxon>Spermatophyta</taxon>
        <taxon>Magnoliopsida</taxon>
        <taxon>Magnoliidae</taxon>
        <taxon>Piperales</taxon>
        <taxon>Aristolochiaceae</taxon>
        <taxon>Aristolochia</taxon>
    </lineage>
</organism>
<feature type="region of interest" description="Disordered" evidence="1">
    <location>
        <begin position="73"/>
        <end position="112"/>
    </location>
</feature>
<keyword evidence="3" id="KW-1185">Reference proteome</keyword>
<evidence type="ECO:0000313" key="2">
    <source>
        <dbReference type="EMBL" id="KAG9443589.1"/>
    </source>
</evidence>
<proteinExistence type="predicted"/>
<dbReference type="Proteomes" id="UP000825729">
    <property type="component" value="Unassembled WGS sequence"/>
</dbReference>
<gene>
    <name evidence="2" type="ORF">H6P81_014929</name>
</gene>
<name>A0AAV7E5W3_ARIFI</name>
<evidence type="ECO:0000313" key="3">
    <source>
        <dbReference type="Proteomes" id="UP000825729"/>
    </source>
</evidence>